<feature type="transmembrane region" description="Helical" evidence="1">
    <location>
        <begin position="76"/>
        <end position="99"/>
    </location>
</feature>
<organism evidence="2 3">
    <name type="scientific">Solirubrobacter deserti</name>
    <dbReference type="NCBI Taxonomy" id="2282478"/>
    <lineage>
        <taxon>Bacteria</taxon>
        <taxon>Bacillati</taxon>
        <taxon>Actinomycetota</taxon>
        <taxon>Thermoleophilia</taxon>
        <taxon>Solirubrobacterales</taxon>
        <taxon>Solirubrobacteraceae</taxon>
        <taxon>Solirubrobacter</taxon>
    </lineage>
</organism>
<gene>
    <name evidence="2" type="ORF">OJ962_07020</name>
</gene>
<dbReference type="Proteomes" id="UP001147700">
    <property type="component" value="Unassembled WGS sequence"/>
</dbReference>
<keyword evidence="1" id="KW-1133">Transmembrane helix</keyword>
<evidence type="ECO:0000256" key="1">
    <source>
        <dbReference type="SAM" id="Phobius"/>
    </source>
</evidence>
<keyword evidence="1" id="KW-0472">Membrane</keyword>
<dbReference type="RefSeq" id="WP_202957094.1">
    <property type="nucleotide sequence ID" value="NZ_JAPCID010000008.1"/>
</dbReference>
<name>A0ABT4RFC0_9ACTN</name>
<comment type="caution">
    <text evidence="2">The sequence shown here is derived from an EMBL/GenBank/DDBJ whole genome shotgun (WGS) entry which is preliminary data.</text>
</comment>
<feature type="transmembrane region" description="Helical" evidence="1">
    <location>
        <begin position="21"/>
        <end position="45"/>
    </location>
</feature>
<protein>
    <recommendedName>
        <fullName evidence="4">Cytochrome d ubiquinol oxidase subunit II</fullName>
    </recommendedName>
</protein>
<evidence type="ECO:0000313" key="2">
    <source>
        <dbReference type="EMBL" id="MDA0137243.1"/>
    </source>
</evidence>
<feature type="transmembrane region" description="Helical" evidence="1">
    <location>
        <begin position="111"/>
        <end position="138"/>
    </location>
</feature>
<keyword evidence="1" id="KW-0812">Transmembrane</keyword>
<evidence type="ECO:0000313" key="3">
    <source>
        <dbReference type="Proteomes" id="UP001147700"/>
    </source>
</evidence>
<feature type="transmembrane region" description="Helical" evidence="1">
    <location>
        <begin position="51"/>
        <end position="69"/>
    </location>
</feature>
<accession>A0ABT4RFC0</accession>
<reference evidence="2" key="1">
    <citation type="submission" date="2022-10" db="EMBL/GenBank/DDBJ databases">
        <title>The WGS of Solirubrobacter sp. CPCC 204708.</title>
        <authorList>
            <person name="Jiang Z."/>
        </authorList>
    </citation>
    <scope>NUCLEOTIDE SEQUENCE</scope>
    <source>
        <strain evidence="2">CPCC 204708</strain>
    </source>
</reference>
<proteinExistence type="predicted"/>
<dbReference type="EMBL" id="JAPCID010000008">
    <property type="protein sequence ID" value="MDA0137243.1"/>
    <property type="molecule type" value="Genomic_DNA"/>
</dbReference>
<keyword evidence="3" id="KW-1185">Reference proteome</keyword>
<sequence>MADDDRVVIEHPNRRKASSQLARLVVIVLLLASAGVVLIVSLGGWDTFEGAKLIQVAFIPLYVVLALFVARWSRGVLPMTAALAIILGIFAAVAAPAWFDRDKVGFTDPAISSGVLGLFCALLAVLQVALILTAMIGFRQKWNVEVERRREAAAA</sequence>
<evidence type="ECO:0008006" key="4">
    <source>
        <dbReference type="Google" id="ProtNLM"/>
    </source>
</evidence>